<dbReference type="Pfam" id="PF09538">
    <property type="entry name" value="FYDLN_acid"/>
    <property type="match status" value="1"/>
</dbReference>
<feature type="compositionally biased region" description="Acidic residues" evidence="1">
    <location>
        <begin position="75"/>
        <end position="86"/>
    </location>
</feature>
<reference evidence="2 3" key="1">
    <citation type="submission" date="2017-05" db="EMBL/GenBank/DDBJ databases">
        <title>Genome Analysis of Maritalea myrionectae HL2708#5.</title>
        <authorList>
            <consortium name="Cotde Inc.-PKNU"/>
            <person name="Jang D."/>
            <person name="Oh H.-M."/>
        </authorList>
    </citation>
    <scope>NUCLEOTIDE SEQUENCE [LARGE SCALE GENOMIC DNA]</scope>
    <source>
        <strain evidence="2 3">HL2708#5</strain>
    </source>
</reference>
<dbReference type="InterPro" id="IPR012644">
    <property type="entry name" value="CHP02300_FYDLN_acid"/>
</dbReference>
<dbReference type="RefSeq" id="WP_027835567.1">
    <property type="nucleotide sequence ID" value="NZ_CP021330.1"/>
</dbReference>
<dbReference type="EMBL" id="CP021330">
    <property type="protein sequence ID" value="AVX05911.1"/>
    <property type="molecule type" value="Genomic_DNA"/>
</dbReference>
<dbReference type="KEGG" id="mmyr:MXMO3_03408"/>
<evidence type="ECO:0000256" key="1">
    <source>
        <dbReference type="SAM" id="MobiDB-lite"/>
    </source>
</evidence>
<dbReference type="Proteomes" id="UP000258927">
    <property type="component" value="Chromosome"/>
</dbReference>
<keyword evidence="3" id="KW-1185">Reference proteome</keyword>
<name>A0A2R4MIR2_9HYPH</name>
<evidence type="ECO:0000313" key="2">
    <source>
        <dbReference type="EMBL" id="AVX05911.1"/>
    </source>
</evidence>
<proteinExistence type="predicted"/>
<accession>A0A2R4MIR2</accession>
<dbReference type="AlphaFoldDB" id="A0A2R4MIR2"/>
<evidence type="ECO:0000313" key="3">
    <source>
        <dbReference type="Proteomes" id="UP000258927"/>
    </source>
</evidence>
<feature type="region of interest" description="Disordered" evidence="1">
    <location>
        <begin position="62"/>
        <end position="132"/>
    </location>
</feature>
<gene>
    <name evidence="2" type="ORF">MXMO3_03408</name>
</gene>
<dbReference type="NCBIfam" id="TIGR02300">
    <property type="entry name" value="FYDLN_acid"/>
    <property type="match status" value="1"/>
</dbReference>
<sequence length="132" mass="14459">MAKTDRGTKRQCLSCATKFYDLNRDPILCPKCGAEFVTEAAAAKVVEPEIEETVEVADEVETDSAATAAGAEVVSLDEAEEDENDDDIKNLPDVDLEDDDDDINTDDNDVFLEDDDDDDNIGIDVPIKKETE</sequence>
<organism evidence="2 3">
    <name type="scientific">Maritalea myrionectae</name>
    <dbReference type="NCBI Taxonomy" id="454601"/>
    <lineage>
        <taxon>Bacteria</taxon>
        <taxon>Pseudomonadati</taxon>
        <taxon>Pseudomonadota</taxon>
        <taxon>Alphaproteobacteria</taxon>
        <taxon>Hyphomicrobiales</taxon>
        <taxon>Devosiaceae</taxon>
        <taxon>Maritalea</taxon>
    </lineage>
</organism>
<feature type="compositionally biased region" description="Acidic residues" evidence="1">
    <location>
        <begin position="94"/>
        <end position="121"/>
    </location>
</feature>
<protein>
    <submittedName>
        <fullName evidence="2">Calsequestrin-1</fullName>
    </submittedName>
</protein>
<dbReference type="STRING" id="1122213.GCA_000423365_02717"/>